<dbReference type="Proteomes" id="UP000609531">
    <property type="component" value="Unassembled WGS sequence"/>
</dbReference>
<name>A0A934ISP0_9HYPH</name>
<reference evidence="7" key="1">
    <citation type="submission" date="2020-12" db="EMBL/GenBank/DDBJ databases">
        <title>Bacterial taxonomy.</title>
        <authorList>
            <person name="Pan X."/>
        </authorList>
    </citation>
    <scope>NUCLEOTIDE SEQUENCE</scope>
    <source>
        <strain evidence="7">B2012</strain>
    </source>
</reference>
<dbReference type="GO" id="GO:0016887">
    <property type="term" value="F:ATP hydrolysis activity"/>
    <property type="evidence" value="ECO:0007669"/>
    <property type="project" value="InterPro"/>
</dbReference>
<proteinExistence type="inferred from homology"/>
<sequence length="244" mass="26630">MLNVENLRISYGRAEAVRNVDLTVSEGEAVAIVGPNGAGKSSTMLAIAGAIRSTGRITLGGRDLGGLPPESVCRLGLAMVPEGRGIFPQLSVEENLMLGTSIRRDREQVGKDRADVFHRFPILEERRRSDAGKLSGGEQQQLAIARALMMRPKLLLVDEPSLGLAPMMVATVYKFLEELRSDGMTMLIVEQSVTRALAFSNRLYLLREGRVQLSGSSETLSADRQALEEAYFGFEHKREASVPS</sequence>
<organism evidence="7 8">
    <name type="scientific">Acuticoccus mangrovi</name>
    <dbReference type="NCBI Taxonomy" id="2796142"/>
    <lineage>
        <taxon>Bacteria</taxon>
        <taxon>Pseudomonadati</taxon>
        <taxon>Pseudomonadota</taxon>
        <taxon>Alphaproteobacteria</taxon>
        <taxon>Hyphomicrobiales</taxon>
        <taxon>Amorphaceae</taxon>
        <taxon>Acuticoccus</taxon>
    </lineage>
</organism>
<dbReference type="RefSeq" id="WP_198883975.1">
    <property type="nucleotide sequence ID" value="NZ_JAEKJA010000023.1"/>
</dbReference>
<evidence type="ECO:0000259" key="6">
    <source>
        <dbReference type="PROSITE" id="PS50893"/>
    </source>
</evidence>
<dbReference type="CDD" id="cd03224">
    <property type="entry name" value="ABC_TM1139_LivF_branched"/>
    <property type="match status" value="1"/>
</dbReference>
<dbReference type="InterPro" id="IPR052156">
    <property type="entry name" value="BCAA_Transport_ATP-bd_LivF"/>
</dbReference>
<evidence type="ECO:0000256" key="1">
    <source>
        <dbReference type="ARBA" id="ARBA00005417"/>
    </source>
</evidence>
<keyword evidence="2" id="KW-0813">Transport</keyword>
<feature type="domain" description="ABC transporter" evidence="6">
    <location>
        <begin position="2"/>
        <end position="233"/>
    </location>
</feature>
<keyword evidence="8" id="KW-1185">Reference proteome</keyword>
<dbReference type="GO" id="GO:0015807">
    <property type="term" value="P:L-amino acid transport"/>
    <property type="evidence" value="ECO:0007669"/>
    <property type="project" value="TreeGrafter"/>
</dbReference>
<comment type="similarity">
    <text evidence="1">Belongs to the ABC transporter superfamily.</text>
</comment>
<dbReference type="SUPFAM" id="SSF52540">
    <property type="entry name" value="P-loop containing nucleoside triphosphate hydrolases"/>
    <property type="match status" value="1"/>
</dbReference>
<dbReference type="Gene3D" id="3.40.50.300">
    <property type="entry name" value="P-loop containing nucleotide triphosphate hydrolases"/>
    <property type="match status" value="1"/>
</dbReference>
<dbReference type="PROSITE" id="PS50893">
    <property type="entry name" value="ABC_TRANSPORTER_2"/>
    <property type="match status" value="1"/>
</dbReference>
<dbReference type="GO" id="GO:0005524">
    <property type="term" value="F:ATP binding"/>
    <property type="evidence" value="ECO:0007669"/>
    <property type="project" value="UniProtKB-KW"/>
</dbReference>
<keyword evidence="5" id="KW-0029">Amino-acid transport</keyword>
<dbReference type="InterPro" id="IPR003593">
    <property type="entry name" value="AAA+_ATPase"/>
</dbReference>
<dbReference type="PANTHER" id="PTHR43820:SF4">
    <property type="entry name" value="HIGH-AFFINITY BRANCHED-CHAIN AMINO ACID TRANSPORT ATP-BINDING PROTEIN LIVF"/>
    <property type="match status" value="1"/>
</dbReference>
<evidence type="ECO:0000313" key="8">
    <source>
        <dbReference type="Proteomes" id="UP000609531"/>
    </source>
</evidence>
<dbReference type="AlphaFoldDB" id="A0A934ISP0"/>
<evidence type="ECO:0000256" key="4">
    <source>
        <dbReference type="ARBA" id="ARBA00022840"/>
    </source>
</evidence>
<dbReference type="SMART" id="SM00382">
    <property type="entry name" value="AAA"/>
    <property type="match status" value="1"/>
</dbReference>
<evidence type="ECO:0000256" key="2">
    <source>
        <dbReference type="ARBA" id="ARBA00022448"/>
    </source>
</evidence>
<evidence type="ECO:0000256" key="5">
    <source>
        <dbReference type="ARBA" id="ARBA00022970"/>
    </source>
</evidence>
<evidence type="ECO:0000256" key="3">
    <source>
        <dbReference type="ARBA" id="ARBA00022741"/>
    </source>
</evidence>
<dbReference type="InterPro" id="IPR027417">
    <property type="entry name" value="P-loop_NTPase"/>
</dbReference>
<dbReference type="PANTHER" id="PTHR43820">
    <property type="entry name" value="HIGH-AFFINITY BRANCHED-CHAIN AMINO ACID TRANSPORT ATP-BINDING PROTEIN LIVF"/>
    <property type="match status" value="1"/>
</dbReference>
<dbReference type="EMBL" id="JAEKJA010000023">
    <property type="protein sequence ID" value="MBJ3778071.1"/>
    <property type="molecule type" value="Genomic_DNA"/>
</dbReference>
<comment type="caution">
    <text evidence="7">The sequence shown here is derived from an EMBL/GenBank/DDBJ whole genome shotgun (WGS) entry which is preliminary data.</text>
</comment>
<protein>
    <submittedName>
        <fullName evidence="7">ABC transporter ATP-binding protein</fullName>
    </submittedName>
</protein>
<dbReference type="GO" id="GO:0015658">
    <property type="term" value="F:branched-chain amino acid transmembrane transporter activity"/>
    <property type="evidence" value="ECO:0007669"/>
    <property type="project" value="TreeGrafter"/>
</dbReference>
<dbReference type="Pfam" id="PF00005">
    <property type="entry name" value="ABC_tran"/>
    <property type="match status" value="1"/>
</dbReference>
<keyword evidence="4 7" id="KW-0067">ATP-binding</keyword>
<accession>A0A934ISP0</accession>
<evidence type="ECO:0000313" key="7">
    <source>
        <dbReference type="EMBL" id="MBJ3778071.1"/>
    </source>
</evidence>
<gene>
    <name evidence="7" type="ORF">JCR33_20390</name>
</gene>
<keyword evidence="3" id="KW-0547">Nucleotide-binding</keyword>
<dbReference type="InterPro" id="IPR003439">
    <property type="entry name" value="ABC_transporter-like_ATP-bd"/>
</dbReference>